<evidence type="ECO:0000259" key="1">
    <source>
        <dbReference type="Pfam" id="PF01636"/>
    </source>
</evidence>
<dbReference type="EC" id="2.7.1.-" evidence="2"/>
<protein>
    <submittedName>
        <fullName evidence="2">Aminoglycoside phosphotransferase family protein</fullName>
        <ecNumber evidence="2">2.7.1.-</ecNumber>
    </submittedName>
</protein>
<dbReference type="RefSeq" id="WP_381836040.1">
    <property type="nucleotide sequence ID" value="NZ_JBHTCF010000014.1"/>
</dbReference>
<dbReference type="Proteomes" id="UP001596523">
    <property type="component" value="Unassembled WGS sequence"/>
</dbReference>
<evidence type="ECO:0000313" key="2">
    <source>
        <dbReference type="EMBL" id="MFC7308240.1"/>
    </source>
</evidence>
<dbReference type="Gene3D" id="3.90.1200.10">
    <property type="match status" value="1"/>
</dbReference>
<gene>
    <name evidence="2" type="ORF">ACFQVC_28970</name>
</gene>
<dbReference type="SUPFAM" id="SSF56112">
    <property type="entry name" value="Protein kinase-like (PK-like)"/>
    <property type="match status" value="1"/>
</dbReference>
<proteinExistence type="predicted"/>
<reference evidence="3" key="1">
    <citation type="journal article" date="2019" name="Int. J. Syst. Evol. Microbiol.">
        <title>The Global Catalogue of Microorganisms (GCM) 10K type strain sequencing project: providing services to taxonomists for standard genome sequencing and annotation.</title>
        <authorList>
            <consortium name="The Broad Institute Genomics Platform"/>
            <consortium name="The Broad Institute Genome Sequencing Center for Infectious Disease"/>
            <person name="Wu L."/>
            <person name="Ma J."/>
        </authorList>
    </citation>
    <scope>NUCLEOTIDE SEQUENCE [LARGE SCALE GENOMIC DNA]</scope>
    <source>
        <strain evidence="3">SYNS20</strain>
    </source>
</reference>
<dbReference type="EMBL" id="JBHTCF010000014">
    <property type="protein sequence ID" value="MFC7308240.1"/>
    <property type="molecule type" value="Genomic_DNA"/>
</dbReference>
<accession>A0ABW2JRL9</accession>
<dbReference type="GO" id="GO:0016740">
    <property type="term" value="F:transferase activity"/>
    <property type="evidence" value="ECO:0007669"/>
    <property type="project" value="UniProtKB-KW"/>
</dbReference>
<dbReference type="InterPro" id="IPR011009">
    <property type="entry name" value="Kinase-like_dom_sf"/>
</dbReference>
<feature type="domain" description="Aminoglycoside phosphotransferase" evidence="1">
    <location>
        <begin position="30"/>
        <end position="241"/>
    </location>
</feature>
<comment type="caution">
    <text evidence="2">The sequence shown here is derived from an EMBL/GenBank/DDBJ whole genome shotgun (WGS) entry which is preliminary data.</text>
</comment>
<keyword evidence="3" id="KW-1185">Reference proteome</keyword>
<dbReference type="InterPro" id="IPR002575">
    <property type="entry name" value="Aminoglycoside_PTrfase"/>
</dbReference>
<dbReference type="Pfam" id="PF01636">
    <property type="entry name" value="APH"/>
    <property type="match status" value="1"/>
</dbReference>
<name>A0ABW2JRL9_9ACTN</name>
<organism evidence="2 3">
    <name type="scientific">Streptomyces monticola</name>
    <dbReference type="NCBI Taxonomy" id="2666263"/>
    <lineage>
        <taxon>Bacteria</taxon>
        <taxon>Bacillati</taxon>
        <taxon>Actinomycetota</taxon>
        <taxon>Actinomycetes</taxon>
        <taxon>Kitasatosporales</taxon>
        <taxon>Streptomycetaceae</taxon>
        <taxon>Streptomyces</taxon>
    </lineage>
</organism>
<evidence type="ECO:0000313" key="3">
    <source>
        <dbReference type="Proteomes" id="UP001596523"/>
    </source>
</evidence>
<sequence length="333" mass="36919">MSGPARLTVRHAMASIAAGNAEILGGRGVNTSYRVADTFEGRFLSVKVHCADRSAGPELPRIERVDAALRGAPWYPPVIDIGFHPAKRPRLVVIRPFVPGAPSDDARRHIDHLTDVLAELGTRAAGTEAAAELAGDYASPWLHQAEREHALAGRILTGARENLARALDAHLADLRDSALRLTRADAPVIYHGDLHGRNLIFDSSRPLTVIDWDEAGFSHRPADAGKALWLSCRQGRGDFVLDPLALRRFLRHIRGTLRIPYADCVHLARLGALWFLPRQSHTELLGQRDASLVPWYFDWVSRFWSRFRQNLDQITETAAALARDTDRAQGDRA</sequence>
<keyword evidence="2" id="KW-0808">Transferase</keyword>